<dbReference type="InterPro" id="IPR036770">
    <property type="entry name" value="Ankyrin_rpt-contain_sf"/>
</dbReference>
<evidence type="ECO:0000256" key="2">
    <source>
        <dbReference type="ARBA" id="ARBA00023043"/>
    </source>
</evidence>
<dbReference type="SMART" id="SM00248">
    <property type="entry name" value="ANK"/>
    <property type="match status" value="2"/>
</dbReference>
<dbReference type="EMBL" id="MFQZ01000008">
    <property type="protein sequence ID" value="OGH88054.1"/>
    <property type="molecule type" value="Genomic_DNA"/>
</dbReference>
<gene>
    <name evidence="4" type="ORF">A3J93_02685</name>
</gene>
<evidence type="ECO:0000256" key="3">
    <source>
        <dbReference type="PROSITE-ProRule" id="PRU00023"/>
    </source>
</evidence>
<feature type="repeat" description="ANK" evidence="3">
    <location>
        <begin position="43"/>
        <end position="75"/>
    </location>
</feature>
<dbReference type="AlphaFoldDB" id="A0A1F6NWN7"/>
<proteinExistence type="predicted"/>
<name>A0A1F6NWN7_9BACT</name>
<accession>A0A1F6NWN7</accession>
<keyword evidence="1" id="KW-0677">Repeat</keyword>
<dbReference type="Gene3D" id="1.25.40.20">
    <property type="entry name" value="Ankyrin repeat-containing domain"/>
    <property type="match status" value="1"/>
</dbReference>
<dbReference type="Proteomes" id="UP000177907">
    <property type="component" value="Unassembled WGS sequence"/>
</dbReference>
<dbReference type="PROSITE" id="PS50088">
    <property type="entry name" value="ANK_REPEAT"/>
    <property type="match status" value="1"/>
</dbReference>
<dbReference type="InterPro" id="IPR002110">
    <property type="entry name" value="Ankyrin_rpt"/>
</dbReference>
<protein>
    <submittedName>
        <fullName evidence="4">Uncharacterized protein</fullName>
    </submittedName>
</protein>
<evidence type="ECO:0000256" key="1">
    <source>
        <dbReference type="ARBA" id="ARBA00022737"/>
    </source>
</evidence>
<evidence type="ECO:0000313" key="5">
    <source>
        <dbReference type="Proteomes" id="UP000177907"/>
    </source>
</evidence>
<dbReference type="PROSITE" id="PS50297">
    <property type="entry name" value="ANK_REP_REGION"/>
    <property type="match status" value="1"/>
</dbReference>
<dbReference type="STRING" id="1798704.A3J93_02685"/>
<dbReference type="PANTHER" id="PTHR24171:SF9">
    <property type="entry name" value="ANKYRIN REPEAT DOMAIN-CONTAINING PROTEIN 39"/>
    <property type="match status" value="1"/>
</dbReference>
<keyword evidence="2 3" id="KW-0040">ANK repeat</keyword>
<dbReference type="Pfam" id="PF12796">
    <property type="entry name" value="Ank_2"/>
    <property type="match status" value="1"/>
</dbReference>
<reference evidence="4 5" key="1">
    <citation type="journal article" date="2016" name="Nat. Commun.">
        <title>Thousands of microbial genomes shed light on interconnected biogeochemical processes in an aquifer system.</title>
        <authorList>
            <person name="Anantharaman K."/>
            <person name="Brown C.T."/>
            <person name="Hug L.A."/>
            <person name="Sharon I."/>
            <person name="Castelle C.J."/>
            <person name="Probst A.J."/>
            <person name="Thomas B.C."/>
            <person name="Singh A."/>
            <person name="Wilkins M.J."/>
            <person name="Karaoz U."/>
            <person name="Brodie E.L."/>
            <person name="Williams K.H."/>
            <person name="Hubbard S.S."/>
            <person name="Banfield J.F."/>
        </authorList>
    </citation>
    <scope>NUCLEOTIDE SEQUENCE [LARGE SCALE GENOMIC DNA]</scope>
</reference>
<comment type="caution">
    <text evidence="4">The sequence shown here is derived from an EMBL/GenBank/DDBJ whole genome shotgun (WGS) entry which is preliminary data.</text>
</comment>
<dbReference type="PANTHER" id="PTHR24171">
    <property type="entry name" value="ANKYRIN REPEAT DOMAIN-CONTAINING PROTEIN 39-RELATED"/>
    <property type="match status" value="1"/>
</dbReference>
<evidence type="ECO:0000313" key="4">
    <source>
        <dbReference type="EMBL" id="OGH88054.1"/>
    </source>
</evidence>
<organism evidence="4 5">
    <name type="scientific">Candidatus Magasanikbacteria bacterium RIFOXYC2_FULL_42_28</name>
    <dbReference type="NCBI Taxonomy" id="1798704"/>
    <lineage>
        <taxon>Bacteria</taxon>
        <taxon>Candidatus Magasanikiibacteriota</taxon>
    </lineage>
</organism>
<dbReference type="SUPFAM" id="SSF48403">
    <property type="entry name" value="Ankyrin repeat"/>
    <property type="match status" value="1"/>
</dbReference>
<sequence>MTNNKQLRLQDSMSVCWAASQGDVHELQRLYASGADIAAADYDGRTGLHLAASEGHLEAVKFLIAKGIDVNPKDRFGGTPLIDAQRGNFKKVIDFLSAQKV</sequence>